<dbReference type="SUPFAM" id="SSF52833">
    <property type="entry name" value="Thioredoxin-like"/>
    <property type="match status" value="1"/>
</dbReference>
<evidence type="ECO:0000313" key="2">
    <source>
        <dbReference type="EMBL" id="OGC28297.1"/>
    </source>
</evidence>
<reference evidence="2 3" key="1">
    <citation type="journal article" date="2016" name="Nat. Commun.">
        <title>Thousands of microbial genomes shed light on interconnected biogeochemical processes in an aquifer system.</title>
        <authorList>
            <person name="Anantharaman K."/>
            <person name="Brown C.T."/>
            <person name="Hug L.A."/>
            <person name="Sharon I."/>
            <person name="Castelle C.J."/>
            <person name="Probst A.J."/>
            <person name="Thomas B.C."/>
            <person name="Singh A."/>
            <person name="Wilkins M.J."/>
            <person name="Karaoz U."/>
            <person name="Brodie E.L."/>
            <person name="Williams K.H."/>
            <person name="Hubbard S.S."/>
            <person name="Banfield J.F."/>
        </authorList>
    </citation>
    <scope>NUCLEOTIDE SEQUENCE [LARGE SCALE GENOMIC DNA]</scope>
</reference>
<accession>A0A1F4T6U9</accession>
<dbReference type="Gene3D" id="3.40.30.10">
    <property type="entry name" value="Glutaredoxin"/>
    <property type="match status" value="1"/>
</dbReference>
<sequence length="113" mass="13089">MLKKERGNIMEQMEVKVFGKPGCEFCKTTVKKFETFFGRWNIDDTVAKLSFYDMETVDGLAEGAFYSVTKIPATVIERKADVVRRWDGKVPLSEEFKEYFISETVVVDKKEIN</sequence>
<comment type="caution">
    <text evidence="2">The sequence shown here is derived from an EMBL/GenBank/DDBJ whole genome shotgun (WGS) entry which is preliminary data.</text>
</comment>
<proteinExistence type="predicted"/>
<dbReference type="Pfam" id="PF13192">
    <property type="entry name" value="Thioredoxin_3"/>
    <property type="match status" value="1"/>
</dbReference>
<protein>
    <recommendedName>
        <fullName evidence="1">Thioredoxin-like fold domain-containing protein</fullName>
    </recommendedName>
</protein>
<evidence type="ECO:0000259" key="1">
    <source>
        <dbReference type="Pfam" id="PF13192"/>
    </source>
</evidence>
<evidence type="ECO:0000313" key="3">
    <source>
        <dbReference type="Proteomes" id="UP000178602"/>
    </source>
</evidence>
<dbReference type="EMBL" id="MEUG01000001">
    <property type="protein sequence ID" value="OGC28297.1"/>
    <property type="molecule type" value="Genomic_DNA"/>
</dbReference>
<organism evidence="2 3">
    <name type="scientific">candidate division WOR-1 bacterium RIFOXYC12_FULL_54_18</name>
    <dbReference type="NCBI Taxonomy" id="1802584"/>
    <lineage>
        <taxon>Bacteria</taxon>
        <taxon>Bacillati</taxon>
        <taxon>Saganbacteria</taxon>
    </lineage>
</organism>
<dbReference type="Proteomes" id="UP000178602">
    <property type="component" value="Unassembled WGS sequence"/>
</dbReference>
<dbReference type="InterPro" id="IPR012336">
    <property type="entry name" value="Thioredoxin-like_fold"/>
</dbReference>
<name>A0A1F4T6U9_UNCSA</name>
<dbReference type="AlphaFoldDB" id="A0A1F4T6U9"/>
<gene>
    <name evidence="2" type="ORF">A3K49_04875</name>
</gene>
<dbReference type="InterPro" id="IPR036249">
    <property type="entry name" value="Thioredoxin-like_sf"/>
</dbReference>
<feature type="domain" description="Thioredoxin-like fold" evidence="1">
    <location>
        <begin position="13"/>
        <end position="99"/>
    </location>
</feature>